<gene>
    <name evidence="3" type="ORF">OD750_009025</name>
</gene>
<evidence type="ECO:0000313" key="4">
    <source>
        <dbReference type="Proteomes" id="UP001139971"/>
    </source>
</evidence>
<dbReference type="RefSeq" id="WP_263544979.1">
    <property type="nucleotide sequence ID" value="NZ_JAOVZO020000014.1"/>
</dbReference>
<feature type="domain" description="Metallo-beta-lactamase" evidence="2">
    <location>
        <begin position="58"/>
        <end position="243"/>
    </location>
</feature>
<dbReference type="SUPFAM" id="SSF56281">
    <property type="entry name" value="Metallo-hydrolase/oxidoreductase"/>
    <property type="match status" value="1"/>
</dbReference>
<dbReference type="Pfam" id="PF00753">
    <property type="entry name" value="Lactamase_B"/>
    <property type="match status" value="1"/>
</dbReference>
<keyword evidence="4" id="KW-1185">Reference proteome</keyword>
<dbReference type="Proteomes" id="UP001139971">
    <property type="component" value="Unassembled WGS sequence"/>
</dbReference>
<dbReference type="InterPro" id="IPR050855">
    <property type="entry name" value="NDM-1-like"/>
</dbReference>
<organism evidence="3 4">
    <name type="scientific">Tahibacter soli</name>
    <dbReference type="NCBI Taxonomy" id="2983605"/>
    <lineage>
        <taxon>Bacteria</taxon>
        <taxon>Pseudomonadati</taxon>
        <taxon>Pseudomonadota</taxon>
        <taxon>Gammaproteobacteria</taxon>
        <taxon>Lysobacterales</taxon>
        <taxon>Rhodanobacteraceae</taxon>
        <taxon>Tahibacter</taxon>
    </lineage>
</organism>
<evidence type="ECO:0000256" key="1">
    <source>
        <dbReference type="SAM" id="SignalP"/>
    </source>
</evidence>
<dbReference type="EMBL" id="JAOVZO020000014">
    <property type="protein sequence ID" value="MDC8012688.1"/>
    <property type="molecule type" value="Genomic_DNA"/>
</dbReference>
<accession>A0A9X4BHQ9</accession>
<reference evidence="3" key="1">
    <citation type="submission" date="2023-02" db="EMBL/GenBank/DDBJ databases">
        <title>Tahibacter soli sp. nov. isolated from soil.</title>
        <authorList>
            <person name="Baek J.H."/>
            <person name="Lee J.K."/>
            <person name="Choi D.G."/>
            <person name="Jeon C.O."/>
        </authorList>
    </citation>
    <scope>NUCLEOTIDE SEQUENCE</scope>
    <source>
        <strain evidence="3">BL</strain>
    </source>
</reference>
<name>A0A9X4BHQ9_9GAMM</name>
<dbReference type="SMART" id="SM00849">
    <property type="entry name" value="Lactamase_B"/>
    <property type="match status" value="1"/>
</dbReference>
<keyword evidence="1" id="KW-0732">Signal</keyword>
<dbReference type="InterPro" id="IPR036866">
    <property type="entry name" value="RibonucZ/Hydroxyglut_hydro"/>
</dbReference>
<dbReference type="PANTHER" id="PTHR42951:SF14">
    <property type="entry name" value="METALLO-BETA-LACTAMASE SUPERFAMILY PROTEIN"/>
    <property type="match status" value="1"/>
</dbReference>
<dbReference type="AlphaFoldDB" id="A0A9X4BHQ9"/>
<dbReference type="PANTHER" id="PTHR42951">
    <property type="entry name" value="METALLO-BETA-LACTAMASE DOMAIN-CONTAINING"/>
    <property type="match status" value="1"/>
</dbReference>
<dbReference type="CDD" id="cd07739">
    <property type="entry name" value="metallo-hydrolase-like_MBL-fold"/>
    <property type="match status" value="1"/>
</dbReference>
<protein>
    <submittedName>
        <fullName evidence="3">MBL fold metallo-hydrolase</fullName>
    </submittedName>
</protein>
<dbReference type="InterPro" id="IPR001279">
    <property type="entry name" value="Metallo-B-lactamas"/>
</dbReference>
<comment type="caution">
    <text evidence="3">The sequence shown here is derived from an EMBL/GenBank/DDBJ whole genome shotgun (WGS) entry which is preliminary data.</text>
</comment>
<dbReference type="PROSITE" id="PS51257">
    <property type="entry name" value="PROKAR_LIPOPROTEIN"/>
    <property type="match status" value="1"/>
</dbReference>
<evidence type="ECO:0000259" key="2">
    <source>
        <dbReference type="SMART" id="SM00849"/>
    </source>
</evidence>
<feature type="signal peptide" evidence="1">
    <location>
        <begin position="1"/>
        <end position="18"/>
    </location>
</feature>
<evidence type="ECO:0000313" key="3">
    <source>
        <dbReference type="EMBL" id="MDC8012688.1"/>
    </source>
</evidence>
<proteinExistence type="predicted"/>
<feature type="chain" id="PRO_5040985656" evidence="1">
    <location>
        <begin position="19"/>
        <end position="309"/>
    </location>
</feature>
<sequence length="309" mass="32304">MKTHASGIVCALAAIALAACTPQAPSPASPASPPAAAAPVRQALRTDVYNPGASGIFQVASTLVTGANDAVLVDAQFSTVDAQKLVERIKTSGKRLTAIHVSHGDPDYYFGLVALTAAFPDAKVLATPQTVEHIRATSAAKLAFWGPKLGAGAPDRIVIPEPLQGDRIDLEGNALQIVGLDGPTPDRTVVWIASTKTVLGGIPVVAGEHVWMADTQTPQSHADWLAMLDRIAALKPDTVIPGHFKPGAPQGLDAVRFTGDYIRAFDEETAKAANADALIAAMKQRYPDLDGVSSLELSAKVAKGEMQWP</sequence>
<dbReference type="Gene3D" id="3.60.15.10">
    <property type="entry name" value="Ribonuclease Z/Hydroxyacylglutathione hydrolase-like"/>
    <property type="match status" value="1"/>
</dbReference>